<sequence length="92" mass="10127">MTALAETVMSLREAALAKKKATRARTGAAPTSEPFSTAMCEWLQMQGHQTAPPPWDYYPIWDYQTSELPTAAPSLRLCIVLDARLLAMPMTG</sequence>
<name>A0A0L0D1U3_THETB</name>
<gene>
    <name evidence="1" type="ORF">AMSG_02781</name>
</gene>
<dbReference type="AlphaFoldDB" id="A0A0L0D1U3"/>
<protein>
    <submittedName>
        <fullName evidence="1">Uncharacterized protein</fullName>
    </submittedName>
</protein>
<proteinExistence type="predicted"/>
<accession>A0A0L0D1U3</accession>
<reference evidence="1 2" key="1">
    <citation type="submission" date="2010-05" db="EMBL/GenBank/DDBJ databases">
        <title>The Genome Sequence of Thecamonas trahens ATCC 50062.</title>
        <authorList>
            <consortium name="The Broad Institute Genome Sequencing Platform"/>
            <person name="Russ C."/>
            <person name="Cuomo C."/>
            <person name="Shea T."/>
            <person name="Young S.K."/>
            <person name="Zeng Q."/>
            <person name="Koehrsen M."/>
            <person name="Haas B."/>
            <person name="Borodovsky M."/>
            <person name="Guigo R."/>
            <person name="Alvarado L."/>
            <person name="Berlin A."/>
            <person name="Bochicchio J."/>
            <person name="Borenstein D."/>
            <person name="Chapman S."/>
            <person name="Chen Z."/>
            <person name="Freedman E."/>
            <person name="Gellesch M."/>
            <person name="Goldberg J."/>
            <person name="Griggs A."/>
            <person name="Gujja S."/>
            <person name="Heilman E."/>
            <person name="Heiman D."/>
            <person name="Hepburn T."/>
            <person name="Howarth C."/>
            <person name="Jen D."/>
            <person name="Larson L."/>
            <person name="Mehta T."/>
            <person name="Park D."/>
            <person name="Pearson M."/>
            <person name="Roberts A."/>
            <person name="Saif S."/>
            <person name="Shenoy N."/>
            <person name="Sisk P."/>
            <person name="Stolte C."/>
            <person name="Sykes S."/>
            <person name="Thomson T."/>
            <person name="Walk T."/>
            <person name="White J."/>
            <person name="Yandava C."/>
            <person name="Burger G."/>
            <person name="Gray M.W."/>
            <person name="Holland P.W.H."/>
            <person name="King N."/>
            <person name="Lang F.B.F."/>
            <person name="Roger A.J."/>
            <person name="Ruiz-Trillo I."/>
            <person name="Lander E."/>
            <person name="Nusbaum C."/>
        </authorList>
    </citation>
    <scope>NUCLEOTIDE SEQUENCE [LARGE SCALE GENOMIC DNA]</scope>
    <source>
        <strain evidence="1 2">ATCC 50062</strain>
    </source>
</reference>
<dbReference type="Proteomes" id="UP000054408">
    <property type="component" value="Unassembled WGS sequence"/>
</dbReference>
<keyword evidence="2" id="KW-1185">Reference proteome</keyword>
<dbReference type="EMBL" id="GL349442">
    <property type="protein sequence ID" value="KNC46329.1"/>
    <property type="molecule type" value="Genomic_DNA"/>
</dbReference>
<evidence type="ECO:0000313" key="2">
    <source>
        <dbReference type="Proteomes" id="UP000054408"/>
    </source>
</evidence>
<evidence type="ECO:0000313" key="1">
    <source>
        <dbReference type="EMBL" id="KNC46329.1"/>
    </source>
</evidence>
<dbReference type="GeneID" id="25562433"/>
<organism evidence="1 2">
    <name type="scientific">Thecamonas trahens ATCC 50062</name>
    <dbReference type="NCBI Taxonomy" id="461836"/>
    <lineage>
        <taxon>Eukaryota</taxon>
        <taxon>Apusozoa</taxon>
        <taxon>Apusomonadida</taxon>
        <taxon>Apusomonadidae</taxon>
        <taxon>Thecamonas</taxon>
    </lineage>
</organism>
<dbReference type="RefSeq" id="XP_013760622.1">
    <property type="nucleotide sequence ID" value="XM_013905168.1"/>
</dbReference>